<organism evidence="1 2">
    <name type="scientific">Racocetra persica</name>
    <dbReference type="NCBI Taxonomy" id="160502"/>
    <lineage>
        <taxon>Eukaryota</taxon>
        <taxon>Fungi</taxon>
        <taxon>Fungi incertae sedis</taxon>
        <taxon>Mucoromycota</taxon>
        <taxon>Glomeromycotina</taxon>
        <taxon>Glomeromycetes</taxon>
        <taxon>Diversisporales</taxon>
        <taxon>Gigasporaceae</taxon>
        <taxon>Racocetra</taxon>
    </lineage>
</organism>
<dbReference type="EMBL" id="CAJVQC010020171">
    <property type="protein sequence ID" value="CAG8706357.1"/>
    <property type="molecule type" value="Genomic_DNA"/>
</dbReference>
<protein>
    <submittedName>
        <fullName evidence="1">36500_t:CDS:1</fullName>
    </submittedName>
</protein>
<dbReference type="Proteomes" id="UP000789920">
    <property type="component" value="Unassembled WGS sequence"/>
</dbReference>
<gene>
    <name evidence="1" type="ORF">RPERSI_LOCUS10255</name>
</gene>
<reference evidence="1" key="1">
    <citation type="submission" date="2021-06" db="EMBL/GenBank/DDBJ databases">
        <authorList>
            <person name="Kallberg Y."/>
            <person name="Tangrot J."/>
            <person name="Rosling A."/>
        </authorList>
    </citation>
    <scope>NUCLEOTIDE SEQUENCE</scope>
    <source>
        <strain evidence="1">MA461A</strain>
    </source>
</reference>
<proteinExistence type="predicted"/>
<sequence>HHYIKVNNKTVDIILLRDLFLGKEELSNGNIDCGEIIQKHYPVKFYKFIPRDLEACLFIVVVCVEIYNHPLPPLEKIPIDIKLIRQSLNSIDKLRILVAKAYKNMHPYGQDILDIFHVAKNSHSEIKNYLHHIGKLNKVVQKFTKSILNAPSQELVKSILDKIESSDKPGAKEWANYYKTPWIISSFNVHMSKMEYNIWRKHDNNTNSAESAHALANKEGKQLKLLSAIL</sequence>
<keyword evidence="2" id="KW-1185">Reference proteome</keyword>
<comment type="caution">
    <text evidence="1">The sequence shown here is derived from an EMBL/GenBank/DDBJ whole genome shotgun (WGS) entry which is preliminary data.</text>
</comment>
<feature type="non-terminal residue" evidence="1">
    <location>
        <position position="230"/>
    </location>
</feature>
<evidence type="ECO:0000313" key="2">
    <source>
        <dbReference type="Proteomes" id="UP000789920"/>
    </source>
</evidence>
<accession>A0ACA9PFQ2</accession>
<name>A0ACA9PFQ2_9GLOM</name>
<evidence type="ECO:0000313" key="1">
    <source>
        <dbReference type="EMBL" id="CAG8706357.1"/>
    </source>
</evidence>
<feature type="non-terminal residue" evidence="1">
    <location>
        <position position="1"/>
    </location>
</feature>